<dbReference type="AlphaFoldDB" id="A0A0B7NND9"/>
<dbReference type="GO" id="GO:0032934">
    <property type="term" value="F:sterol binding"/>
    <property type="evidence" value="ECO:0007669"/>
    <property type="project" value="InterPro"/>
</dbReference>
<comment type="subunit">
    <text evidence="3">Monomer.</text>
</comment>
<dbReference type="InterPro" id="IPR039670">
    <property type="entry name" value="NPC2-like"/>
</dbReference>
<dbReference type="SUPFAM" id="SSF81296">
    <property type="entry name" value="E set domains"/>
    <property type="match status" value="1"/>
</dbReference>
<evidence type="ECO:0000256" key="2">
    <source>
        <dbReference type="ARBA" id="ARBA00006370"/>
    </source>
</evidence>
<evidence type="ECO:0000256" key="8">
    <source>
        <dbReference type="SAM" id="SignalP"/>
    </source>
</evidence>
<dbReference type="Pfam" id="PF02221">
    <property type="entry name" value="E1_DerP2_DerF2"/>
    <property type="match status" value="1"/>
</dbReference>
<evidence type="ECO:0000256" key="1">
    <source>
        <dbReference type="ARBA" id="ARBA00002053"/>
    </source>
</evidence>
<evidence type="ECO:0000256" key="7">
    <source>
        <dbReference type="ARBA" id="ARBA00023055"/>
    </source>
</evidence>
<evidence type="ECO:0000256" key="6">
    <source>
        <dbReference type="ARBA" id="ARBA00022729"/>
    </source>
</evidence>
<comment type="similarity">
    <text evidence="2">Belongs to the NPC2 family.</text>
</comment>
<keyword evidence="11" id="KW-1185">Reference proteome</keyword>
<feature type="domain" description="MD-2-related lipid-recognition" evidence="9">
    <location>
        <begin position="50"/>
        <end position="174"/>
    </location>
</feature>
<dbReference type="InterPro" id="IPR014756">
    <property type="entry name" value="Ig_E-set"/>
</dbReference>
<evidence type="ECO:0000313" key="11">
    <source>
        <dbReference type="Proteomes" id="UP000054107"/>
    </source>
</evidence>
<keyword evidence="5" id="KW-0813">Transport</keyword>
<accession>A0A0B7NND9</accession>
<evidence type="ECO:0000313" key="10">
    <source>
        <dbReference type="EMBL" id="CEP17040.1"/>
    </source>
</evidence>
<evidence type="ECO:0000256" key="3">
    <source>
        <dbReference type="ARBA" id="ARBA00011245"/>
    </source>
</evidence>
<gene>
    <name evidence="10" type="primary">PARPA_11328.1 scaffold 43467</name>
</gene>
<comment type="function">
    <text evidence="1">Catalyzes the intermembrane transfer of phosphatidylglycerol and phosphatidylinositol.</text>
</comment>
<keyword evidence="6 8" id="KW-0732">Signal</keyword>
<dbReference type="SMART" id="SM00737">
    <property type="entry name" value="ML"/>
    <property type="match status" value="1"/>
</dbReference>
<dbReference type="EMBL" id="LN733509">
    <property type="protein sequence ID" value="CEP17040.1"/>
    <property type="molecule type" value="Genomic_DNA"/>
</dbReference>
<dbReference type="InterPro" id="IPR003172">
    <property type="entry name" value="ML_dom"/>
</dbReference>
<organism evidence="10 11">
    <name type="scientific">Parasitella parasitica</name>
    <dbReference type="NCBI Taxonomy" id="35722"/>
    <lineage>
        <taxon>Eukaryota</taxon>
        <taxon>Fungi</taxon>
        <taxon>Fungi incertae sedis</taxon>
        <taxon>Mucoromycota</taxon>
        <taxon>Mucoromycotina</taxon>
        <taxon>Mucoromycetes</taxon>
        <taxon>Mucorales</taxon>
        <taxon>Mucorineae</taxon>
        <taxon>Mucoraceae</taxon>
        <taxon>Parasitella</taxon>
    </lineage>
</organism>
<dbReference type="PANTHER" id="PTHR11306:SF0">
    <property type="entry name" value="PHOSPHATIDYLGLYCEROL_PHOSPHATIDYLINOSITOL TRANSFER PROTEIN"/>
    <property type="match status" value="1"/>
</dbReference>
<dbReference type="PANTHER" id="PTHR11306">
    <property type="entry name" value="NIEMANN PICK TYPE C2 PROTEIN NPC2-RELATED"/>
    <property type="match status" value="1"/>
</dbReference>
<reference evidence="10 11" key="1">
    <citation type="submission" date="2014-09" db="EMBL/GenBank/DDBJ databases">
        <authorList>
            <person name="Ellenberger Sabrina"/>
        </authorList>
    </citation>
    <scope>NUCLEOTIDE SEQUENCE [LARGE SCALE GENOMIC DNA]</scope>
    <source>
        <strain evidence="10 11">CBS 412.66</strain>
    </source>
</reference>
<feature type="signal peptide" evidence="8">
    <location>
        <begin position="1"/>
        <end position="22"/>
    </location>
</feature>
<protein>
    <recommendedName>
        <fullName evidence="4">Phosphatidylglycerol/phosphatidylinositol transfer protein</fullName>
    </recommendedName>
</protein>
<name>A0A0B7NND9_9FUNG</name>
<dbReference type="GO" id="GO:0015918">
    <property type="term" value="P:sterol transport"/>
    <property type="evidence" value="ECO:0007669"/>
    <property type="project" value="InterPro"/>
</dbReference>
<evidence type="ECO:0000256" key="5">
    <source>
        <dbReference type="ARBA" id="ARBA00022448"/>
    </source>
</evidence>
<evidence type="ECO:0000256" key="4">
    <source>
        <dbReference type="ARBA" id="ARBA00016056"/>
    </source>
</evidence>
<evidence type="ECO:0000259" key="9">
    <source>
        <dbReference type="SMART" id="SM00737"/>
    </source>
</evidence>
<proteinExistence type="inferred from homology"/>
<dbReference type="InterPro" id="IPR036846">
    <property type="entry name" value="GM2-AP_sf"/>
</dbReference>
<sequence>MISKSYFKQFFILACFISIAAASRYSYWPDYTFQTSSALYSHQAVSNVNIVDCSDDSYVLDIKDIKITPSIVTAGSELTISASGTVKETVVPGASAHVVVKIGVVQLLRKTFDICDELQKHEDDVALQCPIEKGALTVTQKVTLPKEIPRGKFLVSVHADTIDEQPLACLLISVDFRVRRSRWGKFFQFIEN</sequence>
<dbReference type="Proteomes" id="UP000054107">
    <property type="component" value="Unassembled WGS sequence"/>
</dbReference>
<dbReference type="Gene3D" id="2.70.220.10">
    <property type="entry name" value="Ganglioside GM2 activator"/>
    <property type="match status" value="1"/>
</dbReference>
<dbReference type="OrthoDB" id="6409159at2759"/>
<keyword evidence="7" id="KW-0445">Lipid transport</keyword>
<feature type="chain" id="PRO_5002121553" description="Phosphatidylglycerol/phosphatidylinositol transfer protein" evidence="8">
    <location>
        <begin position="23"/>
        <end position="192"/>
    </location>
</feature>